<dbReference type="PANTHER" id="PTHR40254">
    <property type="entry name" value="BLR0577 PROTEIN"/>
    <property type="match status" value="1"/>
</dbReference>
<dbReference type="Gene3D" id="3.50.50.60">
    <property type="entry name" value="FAD/NAD(P)-binding domain"/>
    <property type="match status" value="1"/>
</dbReference>
<dbReference type="EMBL" id="AP017928">
    <property type="protein sequence ID" value="BBA37083.1"/>
    <property type="molecule type" value="Genomic_DNA"/>
</dbReference>
<dbReference type="PANTHER" id="PTHR40254:SF1">
    <property type="entry name" value="BLR0577 PROTEIN"/>
    <property type="match status" value="1"/>
</dbReference>
<evidence type="ECO:0000313" key="3">
    <source>
        <dbReference type="Proteomes" id="UP000266313"/>
    </source>
</evidence>
<sequence>MTAASGDRVQSDGTIAIVGAGFAGTMVSVHLLRRASDPLRIILIERHPERFCRGVAYSTREDCHLLNVRAGDMSAFPNYPDDFLQWALDRQHDLAGSFPGHEVSPHAFLPRRIYGEYLHGVFKRALAGARPGVDLALVYDEVVDIVASDGLQILKLRSGNMIQAHRVVLALGNFPPADPPVADDSFYRSTRYWRNPWLERGSPITNRDEACLIIGSGLTMVDLAISLHDRDFQGRIHVVSRHGRLPPVHCASSENLCRVDFGEEPLTVRSLLRRFRTQLRTGQGWRSLISAVRPCTALIWSSLPLREKRRFLRHLRTFWDNHRHQLAPVAAEKLHVMIDSGRLTVHAGRVERFVEDEHGVDVTIRLRGSGERKVLRVDRVVNCTGSECDYRKLKHPLTENLIRRGMAVPDFLSFGLAVAPDGALINAEGCASEFLFTLGPPRKGTLWETTAVPEIRGQALQLAERLLTSLPRHAAARVREPAEPVASVRD</sequence>
<reference evidence="2 3" key="1">
    <citation type="submission" date="2016-12" db="EMBL/GenBank/DDBJ databases">
        <title>Genome sequencing of Methylocaldum marinum.</title>
        <authorList>
            <person name="Takeuchi M."/>
            <person name="Kamagata Y."/>
            <person name="Hiraoka S."/>
            <person name="Oshima K."/>
            <person name="Hattori M."/>
            <person name="Iwasaki W."/>
        </authorList>
    </citation>
    <scope>NUCLEOTIDE SEQUENCE [LARGE SCALE GENOMIC DNA]</scope>
    <source>
        <strain evidence="2 3">S8</strain>
    </source>
</reference>
<dbReference type="Proteomes" id="UP000266313">
    <property type="component" value="Chromosome"/>
</dbReference>
<dbReference type="InterPro" id="IPR036188">
    <property type="entry name" value="FAD/NAD-bd_sf"/>
</dbReference>
<dbReference type="OrthoDB" id="101972at2"/>
<dbReference type="RefSeq" id="WP_119632129.1">
    <property type="nucleotide sequence ID" value="NZ_AP017928.1"/>
</dbReference>
<evidence type="ECO:0000313" key="2">
    <source>
        <dbReference type="EMBL" id="BBA37083.1"/>
    </source>
</evidence>
<organism evidence="2 3">
    <name type="scientific">Methylocaldum marinum</name>
    <dbReference type="NCBI Taxonomy" id="1432792"/>
    <lineage>
        <taxon>Bacteria</taxon>
        <taxon>Pseudomonadati</taxon>
        <taxon>Pseudomonadota</taxon>
        <taxon>Gammaproteobacteria</taxon>
        <taxon>Methylococcales</taxon>
        <taxon>Methylococcaceae</taxon>
        <taxon>Methylocaldum</taxon>
    </lineage>
</organism>
<protein>
    <recommendedName>
        <fullName evidence="1">FAD-dependent urate hydroxylase HpyO/Asp monooxygenase CreE-like FAD/NAD(P)-binding domain-containing protein</fullName>
    </recommendedName>
</protein>
<gene>
    <name evidence="2" type="ORF">sS8_5161</name>
</gene>
<keyword evidence="3" id="KW-1185">Reference proteome</keyword>
<dbReference type="InterPro" id="IPR038732">
    <property type="entry name" value="HpyO/CreE_NAD-binding"/>
</dbReference>
<feature type="domain" description="FAD-dependent urate hydroxylase HpyO/Asp monooxygenase CreE-like FAD/NAD(P)-binding" evidence="1">
    <location>
        <begin position="16"/>
        <end position="173"/>
    </location>
</feature>
<name>A0A250KZH0_9GAMM</name>
<dbReference type="InterPro" id="IPR052189">
    <property type="entry name" value="L-asp_N-monooxygenase_NS-form"/>
</dbReference>
<dbReference type="SUPFAM" id="SSF51905">
    <property type="entry name" value="FAD/NAD(P)-binding domain"/>
    <property type="match status" value="1"/>
</dbReference>
<dbReference type="KEGG" id="mmai:sS8_5161"/>
<proteinExistence type="predicted"/>
<accession>A0A250KZH0</accession>
<evidence type="ECO:0000259" key="1">
    <source>
        <dbReference type="Pfam" id="PF13454"/>
    </source>
</evidence>
<dbReference type="AlphaFoldDB" id="A0A250KZH0"/>
<dbReference type="Pfam" id="PF13454">
    <property type="entry name" value="NAD_binding_9"/>
    <property type="match status" value="1"/>
</dbReference>